<feature type="signal peptide" evidence="2">
    <location>
        <begin position="1"/>
        <end position="24"/>
    </location>
</feature>
<dbReference type="AlphaFoldDB" id="A0A7X3FXD6"/>
<feature type="region of interest" description="Disordered" evidence="1">
    <location>
        <begin position="38"/>
        <end position="60"/>
    </location>
</feature>
<keyword evidence="2" id="KW-0732">Signal</keyword>
<dbReference type="EMBL" id="WSES01000002">
    <property type="protein sequence ID" value="MVW59775.1"/>
    <property type="molecule type" value="Genomic_DNA"/>
</dbReference>
<sequence length="390" mass="39641">MLKTTLNAAVLAAMSALVPTLAHATLLAPTTTTKFDVSNTVTDTLGGGKTSSDGASSGKANTNMDTLKTAAVAQFDKNKGVLTGATVNLVSKYKQTTTVTVGTGGTGGNNDGTFTAKGTASSSISLGIPTGVTGASASQSDIKDTCTFTGKIKTGCSDGVSEKQVDNSTTVKGTALNAYVGSGSFLADLLAVSNTAETTSNQFLTDATTTSTINWTGELSATYSYLLHAAQSFDGKSAVTELTLDFGNVYLNDTVKAKDFSIANLADNDRVGLKLTNVAETDANNVFGTSLALFDNLVQGGSNGYTASFLATVLGKNTATYQLTLADATPDGTYASDTLGKGYNLTLNLTANVIQRAADTAGGQVPEPASLMLLGLGAAGLAAARKRRQS</sequence>
<reference evidence="4 5" key="1">
    <citation type="submission" date="2019-12" db="EMBL/GenBank/DDBJ databases">
        <authorList>
            <person name="Li C."/>
            <person name="Zhao J."/>
        </authorList>
    </citation>
    <scope>NUCLEOTIDE SEQUENCE [LARGE SCALE GENOMIC DNA]</scope>
    <source>
        <strain evidence="4 5">NEAU-DD11</strain>
    </source>
</reference>
<keyword evidence="5" id="KW-1185">Reference proteome</keyword>
<feature type="compositionally biased region" description="Polar residues" evidence="1">
    <location>
        <begin position="50"/>
        <end position="60"/>
    </location>
</feature>
<dbReference type="Pfam" id="PF07589">
    <property type="entry name" value="PEP-CTERM"/>
    <property type="match status" value="1"/>
</dbReference>
<organism evidence="4 5">
    <name type="scientific">Massilia cellulosiltytica</name>
    <dbReference type="NCBI Taxonomy" id="2683234"/>
    <lineage>
        <taxon>Bacteria</taxon>
        <taxon>Pseudomonadati</taxon>
        <taxon>Pseudomonadota</taxon>
        <taxon>Betaproteobacteria</taxon>
        <taxon>Burkholderiales</taxon>
        <taxon>Oxalobacteraceae</taxon>
        <taxon>Telluria group</taxon>
        <taxon>Massilia</taxon>
    </lineage>
</organism>
<gene>
    <name evidence="4" type="ORF">GPY61_07515</name>
</gene>
<feature type="domain" description="Ice-binding protein C-terminal" evidence="3">
    <location>
        <begin position="364"/>
        <end position="387"/>
    </location>
</feature>
<feature type="chain" id="PRO_5030568867" evidence="2">
    <location>
        <begin position="25"/>
        <end position="390"/>
    </location>
</feature>
<dbReference type="Proteomes" id="UP000443353">
    <property type="component" value="Unassembled WGS sequence"/>
</dbReference>
<dbReference type="RefSeq" id="WP_056329270.1">
    <property type="nucleotide sequence ID" value="NZ_WSES01000002.1"/>
</dbReference>
<evidence type="ECO:0000313" key="4">
    <source>
        <dbReference type="EMBL" id="MVW59775.1"/>
    </source>
</evidence>
<name>A0A7X3FXD6_9BURK</name>
<dbReference type="NCBIfam" id="TIGR02595">
    <property type="entry name" value="PEP_CTERM"/>
    <property type="match status" value="1"/>
</dbReference>
<evidence type="ECO:0000259" key="3">
    <source>
        <dbReference type="Pfam" id="PF07589"/>
    </source>
</evidence>
<protein>
    <submittedName>
        <fullName evidence="4">PEP-CTERM sorting domain-containing protein</fullName>
    </submittedName>
</protein>
<evidence type="ECO:0000256" key="2">
    <source>
        <dbReference type="SAM" id="SignalP"/>
    </source>
</evidence>
<evidence type="ECO:0000256" key="1">
    <source>
        <dbReference type="SAM" id="MobiDB-lite"/>
    </source>
</evidence>
<accession>A0A7X3FXD6</accession>
<evidence type="ECO:0000313" key="5">
    <source>
        <dbReference type="Proteomes" id="UP000443353"/>
    </source>
</evidence>
<proteinExistence type="predicted"/>
<dbReference type="InterPro" id="IPR013424">
    <property type="entry name" value="Ice-binding_C"/>
</dbReference>
<comment type="caution">
    <text evidence="4">The sequence shown here is derived from an EMBL/GenBank/DDBJ whole genome shotgun (WGS) entry which is preliminary data.</text>
</comment>